<dbReference type="PANTHER" id="PTHR30349">
    <property type="entry name" value="PHAGE INTEGRASE-RELATED"/>
    <property type="match status" value="1"/>
</dbReference>
<dbReference type="InterPro" id="IPR010998">
    <property type="entry name" value="Integrase_recombinase_N"/>
</dbReference>
<evidence type="ECO:0000256" key="4">
    <source>
        <dbReference type="ARBA" id="ARBA00023172"/>
    </source>
</evidence>
<evidence type="ECO:0000256" key="5">
    <source>
        <dbReference type="SAM" id="MobiDB-lite"/>
    </source>
</evidence>
<name>A0A089QCX2_9HYPH</name>
<dbReference type="PANTHER" id="PTHR30349:SF41">
    <property type="entry name" value="INTEGRASE_RECOMBINASE PROTEIN MJ0367-RELATED"/>
    <property type="match status" value="1"/>
</dbReference>
<dbReference type="EMBL" id="CP003811">
    <property type="protein sequence ID" value="AIQ92409.1"/>
    <property type="molecule type" value="Genomic_DNA"/>
</dbReference>
<reference evidence="7 8" key="1">
    <citation type="journal article" date="2014" name="PLoS ONE">
        <title>Genome Information of Methylobacterium oryzae, a Plant-Probiotic Methylotroph in the Phyllosphere.</title>
        <authorList>
            <person name="Kwak M.J."/>
            <person name="Jeong H."/>
            <person name="Madhaiyan M."/>
            <person name="Lee Y."/>
            <person name="Sa T.M."/>
            <person name="Oh T.K."/>
            <person name="Kim J.F."/>
        </authorList>
    </citation>
    <scope>NUCLEOTIDE SEQUENCE [LARGE SCALE GENOMIC DNA]</scope>
    <source>
        <strain evidence="7 8">CBMB20</strain>
    </source>
</reference>
<dbReference type="eggNOG" id="COG0582">
    <property type="taxonomic scope" value="Bacteria"/>
</dbReference>
<keyword evidence="2" id="KW-0229">DNA integration</keyword>
<evidence type="ECO:0000256" key="2">
    <source>
        <dbReference type="ARBA" id="ARBA00022908"/>
    </source>
</evidence>
<dbReference type="RefSeq" id="WP_043759347.1">
    <property type="nucleotide sequence ID" value="NZ_CP003811.1"/>
</dbReference>
<proteinExistence type="inferred from homology"/>
<dbReference type="InterPro" id="IPR011010">
    <property type="entry name" value="DNA_brk_join_enz"/>
</dbReference>
<dbReference type="InterPro" id="IPR046668">
    <property type="entry name" value="DUF6538"/>
</dbReference>
<evidence type="ECO:0000313" key="7">
    <source>
        <dbReference type="EMBL" id="AIQ92409.1"/>
    </source>
</evidence>
<dbReference type="Gene3D" id="1.10.443.10">
    <property type="entry name" value="Intergrase catalytic core"/>
    <property type="match status" value="1"/>
</dbReference>
<dbReference type="KEGG" id="mor:MOC_4654"/>
<keyword evidence="8" id="KW-1185">Reference proteome</keyword>
<sequence>MYVVRRGDRWWFRKAVPVDLVDVLGIAEVRRSLHTGSAREARRRGLEVLVRVEDVYAVLRSERPIRPARDVALAMLERALDLTTGSPAMGTIKVDLIKDAHGILRRTGDGDASVGRRELEPRQPGVDEIEPGMALDLLRAGKPAGVENGIAVAILEAVARIGHRDLREVTAGVRALDEALTSLGQHRAASAETTPMSNQIESLRVLLASAMERLQAPPVSTLSTAVDPQALYEMAAEGVRTGLARVETERWSDMPLSQAIERYVTEEVAKLPGIKHREDVPRRLQTFLRAVGDKPIREITPGDLKTYRNQLDLMPDRYAARFKTDDLAKAIELNAKREKPYPHNGPKTVDLKYLGPVRRLFDFLIGEDLLGANPAAKVHSAQKEVESAKAKRHPLKVSQFNAFLASTADYPLPSSSRWVPLMMLFSGARPNELAQLQVDDLRLDFNGRPHLNLLTVEDDDGDTGPDVQKAKKRKEDKRSIKTAAGRRMIPIHPALIEMGLLDLFERRRMTTGKADSLLFDDVKCDAYGHYGREVSRRLNRRLRAVGITNKRISLYSLRHTFRDACVEAGMPDQARRKMMGHALEGMDGIYGGALLSPSESNWIDKVAYDGLDLGPYRVLREAVSGRRRSFMARAFERKARQGTGK</sequence>
<dbReference type="GO" id="GO:0015074">
    <property type="term" value="P:DNA integration"/>
    <property type="evidence" value="ECO:0007669"/>
    <property type="project" value="UniProtKB-KW"/>
</dbReference>
<evidence type="ECO:0000256" key="3">
    <source>
        <dbReference type="ARBA" id="ARBA00023125"/>
    </source>
</evidence>
<organism evidence="7 8">
    <name type="scientific">Methylobacterium oryzae CBMB20</name>
    <dbReference type="NCBI Taxonomy" id="693986"/>
    <lineage>
        <taxon>Bacteria</taxon>
        <taxon>Pseudomonadati</taxon>
        <taxon>Pseudomonadota</taxon>
        <taxon>Alphaproteobacteria</taxon>
        <taxon>Hyphomicrobiales</taxon>
        <taxon>Methylobacteriaceae</taxon>
        <taxon>Methylobacterium</taxon>
    </lineage>
</organism>
<dbReference type="InterPro" id="IPR013762">
    <property type="entry name" value="Integrase-like_cat_sf"/>
</dbReference>
<accession>A0A089QCX2</accession>
<dbReference type="InterPro" id="IPR050090">
    <property type="entry name" value="Tyrosine_recombinase_XerCD"/>
</dbReference>
<dbReference type="CDD" id="cd01184">
    <property type="entry name" value="INT_C_like_1"/>
    <property type="match status" value="1"/>
</dbReference>
<dbReference type="SUPFAM" id="SSF56349">
    <property type="entry name" value="DNA breaking-rejoining enzymes"/>
    <property type="match status" value="1"/>
</dbReference>
<protein>
    <submittedName>
        <fullName evidence="7">Phage integrase</fullName>
    </submittedName>
</protein>
<keyword evidence="3" id="KW-0238">DNA-binding</keyword>
<dbReference type="InterPro" id="IPR002104">
    <property type="entry name" value="Integrase_catalytic"/>
</dbReference>
<evidence type="ECO:0000256" key="1">
    <source>
        <dbReference type="ARBA" id="ARBA00008857"/>
    </source>
</evidence>
<feature type="domain" description="Tyr recombinase" evidence="6">
    <location>
        <begin position="390"/>
        <end position="609"/>
    </location>
</feature>
<dbReference type="GO" id="GO:0003677">
    <property type="term" value="F:DNA binding"/>
    <property type="evidence" value="ECO:0007669"/>
    <property type="project" value="UniProtKB-KW"/>
</dbReference>
<comment type="similarity">
    <text evidence="1">Belongs to the 'phage' integrase family.</text>
</comment>
<dbReference type="Proteomes" id="UP000029492">
    <property type="component" value="Chromosome"/>
</dbReference>
<keyword evidence="4" id="KW-0233">DNA recombination</keyword>
<dbReference type="STRING" id="693986.MOC_4654"/>
<dbReference type="Pfam" id="PF00589">
    <property type="entry name" value="Phage_integrase"/>
    <property type="match status" value="1"/>
</dbReference>
<evidence type="ECO:0000259" key="6">
    <source>
        <dbReference type="PROSITE" id="PS51898"/>
    </source>
</evidence>
<dbReference type="PROSITE" id="PS51898">
    <property type="entry name" value="TYR_RECOMBINASE"/>
    <property type="match status" value="1"/>
</dbReference>
<dbReference type="AlphaFoldDB" id="A0A089QCX2"/>
<feature type="region of interest" description="Disordered" evidence="5">
    <location>
        <begin position="456"/>
        <end position="479"/>
    </location>
</feature>
<dbReference type="Gene3D" id="1.10.150.130">
    <property type="match status" value="1"/>
</dbReference>
<dbReference type="HOGENOM" id="CLU_022238_3_1_5"/>
<gene>
    <name evidence="7" type="ORF">MOC_4654</name>
</gene>
<dbReference type="Pfam" id="PF20172">
    <property type="entry name" value="DUF6538"/>
    <property type="match status" value="1"/>
</dbReference>
<dbReference type="GO" id="GO:0006310">
    <property type="term" value="P:DNA recombination"/>
    <property type="evidence" value="ECO:0007669"/>
    <property type="project" value="UniProtKB-KW"/>
</dbReference>
<evidence type="ECO:0000313" key="8">
    <source>
        <dbReference type="Proteomes" id="UP000029492"/>
    </source>
</evidence>